<organism evidence="5">
    <name type="scientific">Ochromonas sp. CCMP1393</name>
    <dbReference type="NCBI Taxonomy" id="420556"/>
    <lineage>
        <taxon>Eukaryota</taxon>
        <taxon>Sar</taxon>
        <taxon>Stramenopiles</taxon>
        <taxon>Ochrophyta</taxon>
        <taxon>Chrysophyceae</taxon>
        <taxon>Chromulinales</taxon>
        <taxon>Chromulinaceae</taxon>
        <taxon>Ochromonas</taxon>
    </lineage>
</organism>
<gene>
    <name evidence="5" type="primary">rpl33</name>
</gene>
<evidence type="ECO:0000256" key="1">
    <source>
        <dbReference type="ARBA" id="ARBA00007596"/>
    </source>
</evidence>
<name>A0A0D3MKL5_9STRA</name>
<accession>A0A0D3MKL5</accession>
<dbReference type="InterPro" id="IPR001705">
    <property type="entry name" value="Ribosomal_bL33"/>
</dbReference>
<proteinExistence type="inferred from homology"/>
<comment type="similarity">
    <text evidence="1">Belongs to the bacterial ribosomal protein bL33 family.</text>
</comment>
<evidence type="ECO:0000256" key="3">
    <source>
        <dbReference type="ARBA" id="ARBA00023274"/>
    </source>
</evidence>
<evidence type="ECO:0000256" key="2">
    <source>
        <dbReference type="ARBA" id="ARBA00022980"/>
    </source>
</evidence>
<dbReference type="AlphaFoldDB" id="A0A0D3MKL5"/>
<geneLocation type="plastid" evidence="5"/>
<dbReference type="HAMAP" id="MF_00294">
    <property type="entry name" value="Ribosomal_bL33"/>
    <property type="match status" value="1"/>
</dbReference>
<protein>
    <recommendedName>
        <fullName evidence="4">Large ribosomal subunit protein bL33c</fullName>
    </recommendedName>
</protein>
<dbReference type="InterPro" id="IPR011332">
    <property type="entry name" value="Ribosomal_zn-bd"/>
</dbReference>
<dbReference type="NCBIfam" id="NF001860">
    <property type="entry name" value="PRK00595.1"/>
    <property type="match status" value="1"/>
</dbReference>
<dbReference type="NCBIfam" id="NF001764">
    <property type="entry name" value="PRK00504.1"/>
    <property type="match status" value="1"/>
</dbReference>
<keyword evidence="3" id="KW-0687">Ribonucleoprotein</keyword>
<dbReference type="GO" id="GO:1990904">
    <property type="term" value="C:ribonucleoprotein complex"/>
    <property type="evidence" value="ECO:0007669"/>
    <property type="project" value="UniProtKB-KW"/>
</dbReference>
<dbReference type="EMBL" id="KJ877675">
    <property type="protein sequence ID" value="AIM52767.1"/>
    <property type="molecule type" value="Genomic_DNA"/>
</dbReference>
<dbReference type="InterPro" id="IPR038584">
    <property type="entry name" value="Ribosomal_bL33_sf"/>
</dbReference>
<dbReference type="NCBIfam" id="TIGR01023">
    <property type="entry name" value="rpmG_bact"/>
    <property type="match status" value="1"/>
</dbReference>
<dbReference type="GO" id="GO:0005840">
    <property type="term" value="C:ribosome"/>
    <property type="evidence" value="ECO:0007669"/>
    <property type="project" value="UniProtKB-KW"/>
</dbReference>
<dbReference type="PANTHER" id="PTHR43168">
    <property type="entry name" value="50S RIBOSOMAL PROTEIN L33, CHLOROPLASTIC"/>
    <property type="match status" value="1"/>
</dbReference>
<dbReference type="SUPFAM" id="SSF57829">
    <property type="entry name" value="Zn-binding ribosomal proteins"/>
    <property type="match status" value="1"/>
</dbReference>
<dbReference type="GO" id="GO:0006412">
    <property type="term" value="P:translation"/>
    <property type="evidence" value="ECO:0007669"/>
    <property type="project" value="InterPro"/>
</dbReference>
<dbReference type="InterPro" id="IPR018264">
    <property type="entry name" value="Ribosomal_bL33_CS"/>
</dbReference>
<dbReference type="GO" id="GO:0003735">
    <property type="term" value="F:structural constituent of ribosome"/>
    <property type="evidence" value="ECO:0007669"/>
    <property type="project" value="InterPro"/>
</dbReference>
<evidence type="ECO:0000256" key="4">
    <source>
        <dbReference type="ARBA" id="ARBA00035276"/>
    </source>
</evidence>
<keyword evidence="5" id="KW-0934">Plastid</keyword>
<dbReference type="Gene3D" id="2.20.28.120">
    <property type="entry name" value="Ribosomal protein L33"/>
    <property type="match status" value="1"/>
</dbReference>
<evidence type="ECO:0000313" key="5">
    <source>
        <dbReference type="EMBL" id="AIM52767.1"/>
    </source>
</evidence>
<reference evidence="5" key="1">
    <citation type="journal article" date="2015" name="Sci. Rep.">
        <title>Updating algal evolutionary relationships through plastid genome sequencing: did alveolate plastids emerge through endosymbiosis of an ochrophyte?</title>
        <authorList>
            <person name="Sevcikova T."/>
            <person name="Horak A."/>
            <person name="Klimes V."/>
            <person name="Zbrankova V."/>
            <person name="Demir-Hilton E."/>
            <person name="Sudek S."/>
            <person name="Jenkins J."/>
            <person name="Schmutz J."/>
            <person name="Pribyl P."/>
            <person name="Fousek J."/>
            <person name="Vlcek C."/>
            <person name="Lang B.F."/>
            <person name="Obornik M."/>
            <person name="Worden A.Z."/>
            <person name="Elias M."/>
        </authorList>
    </citation>
    <scope>NUCLEOTIDE SEQUENCE</scope>
</reference>
<dbReference type="Pfam" id="PF00471">
    <property type="entry name" value="Ribosomal_L33"/>
    <property type="match status" value="1"/>
</dbReference>
<dbReference type="GO" id="GO:0005737">
    <property type="term" value="C:cytoplasm"/>
    <property type="evidence" value="ECO:0007669"/>
    <property type="project" value="UniProtKB-ARBA"/>
</dbReference>
<dbReference type="PROSITE" id="PS00582">
    <property type="entry name" value="RIBOSOMAL_L33"/>
    <property type="match status" value="1"/>
</dbReference>
<sequence length="64" mass="7600">MAKSKGPRIVITLECTECRDNLHKRSEGVSRYLSSKNRRTTPDKLEMSKHCRYCNRHTIHREIK</sequence>
<dbReference type="PANTHER" id="PTHR43168:SF2">
    <property type="entry name" value="LARGE RIBOSOMAL SUBUNIT PROTEIN BL33C"/>
    <property type="match status" value="1"/>
</dbReference>
<keyword evidence="2 5" id="KW-0689">Ribosomal protein</keyword>